<dbReference type="PRINTS" id="PR01398">
    <property type="entry name" value="ISCHRISMTASE"/>
</dbReference>
<feature type="domain" description="Isochorismatase-like" evidence="2">
    <location>
        <begin position="31"/>
        <end position="204"/>
    </location>
</feature>
<evidence type="ECO:0000259" key="2">
    <source>
        <dbReference type="Pfam" id="PF00857"/>
    </source>
</evidence>
<comment type="caution">
    <text evidence="3">The sequence shown here is derived from an EMBL/GenBank/DDBJ whole genome shotgun (WGS) entry which is preliminary data.</text>
</comment>
<proteinExistence type="predicted"/>
<evidence type="ECO:0000313" key="3">
    <source>
        <dbReference type="EMBL" id="NAZ17013.1"/>
    </source>
</evidence>
<dbReference type="Proteomes" id="UP000477543">
    <property type="component" value="Unassembled WGS sequence"/>
</dbReference>
<reference evidence="3 4" key="1">
    <citation type="submission" date="2020-01" db="EMBL/GenBank/DDBJ databases">
        <title>Glutamicibacter soli M275.</title>
        <authorList>
            <person name="Meng X."/>
        </authorList>
    </citation>
    <scope>NUCLEOTIDE SEQUENCE [LARGE SCALE GENOMIC DNA]</scope>
    <source>
        <strain evidence="3 4">M275</strain>
    </source>
</reference>
<dbReference type="SUPFAM" id="SSF52499">
    <property type="entry name" value="Isochorismatase-like hydrolases"/>
    <property type="match status" value="1"/>
</dbReference>
<dbReference type="AlphaFoldDB" id="A0A6L9G7N1"/>
<name>A0A6L9G7N1_9MICC</name>
<dbReference type="Pfam" id="PF00857">
    <property type="entry name" value="Isochorismatase"/>
    <property type="match status" value="1"/>
</dbReference>
<protein>
    <submittedName>
        <fullName evidence="3">Isochorismatase family protein</fullName>
    </submittedName>
</protein>
<evidence type="ECO:0000256" key="1">
    <source>
        <dbReference type="ARBA" id="ARBA00022801"/>
    </source>
</evidence>
<accession>A0A6L9G7N1</accession>
<evidence type="ECO:0000313" key="4">
    <source>
        <dbReference type="Proteomes" id="UP000477543"/>
    </source>
</evidence>
<dbReference type="InterPro" id="IPR016291">
    <property type="entry name" value="Isochorismatase"/>
</dbReference>
<dbReference type="Gene3D" id="3.40.50.850">
    <property type="entry name" value="Isochorismatase-like"/>
    <property type="match status" value="1"/>
</dbReference>
<dbReference type="PANTHER" id="PTHR43540:SF3">
    <property type="entry name" value="ENTEROBACTIN SYNTHASE COMPONENT B"/>
    <property type="match status" value="1"/>
</dbReference>
<dbReference type="PANTHER" id="PTHR43540">
    <property type="entry name" value="PEROXYUREIDOACRYLATE/UREIDOACRYLATE AMIDOHYDROLASE-RELATED"/>
    <property type="match status" value="1"/>
</dbReference>
<organism evidence="3 4">
    <name type="scientific">Glutamicibacter soli</name>
    <dbReference type="NCBI Taxonomy" id="453836"/>
    <lineage>
        <taxon>Bacteria</taxon>
        <taxon>Bacillati</taxon>
        <taxon>Actinomycetota</taxon>
        <taxon>Actinomycetes</taxon>
        <taxon>Micrococcales</taxon>
        <taxon>Micrococcaceae</taxon>
        <taxon>Glutamicibacter</taxon>
    </lineage>
</organism>
<dbReference type="InterPro" id="IPR000868">
    <property type="entry name" value="Isochorismatase-like_dom"/>
</dbReference>
<dbReference type="InterPro" id="IPR050272">
    <property type="entry name" value="Isochorismatase-like_hydrls"/>
</dbReference>
<dbReference type="EMBL" id="WYDN01000012">
    <property type="protein sequence ID" value="NAZ17013.1"/>
    <property type="molecule type" value="Genomic_DNA"/>
</dbReference>
<dbReference type="GO" id="GO:0008908">
    <property type="term" value="F:isochorismatase activity"/>
    <property type="evidence" value="ECO:0007669"/>
    <property type="project" value="InterPro"/>
</dbReference>
<dbReference type="PIRSF" id="PIRSF001111">
    <property type="entry name" value="Isochorismatase"/>
    <property type="match status" value="1"/>
</dbReference>
<dbReference type="InterPro" id="IPR036380">
    <property type="entry name" value="Isochorismatase-like_sf"/>
</dbReference>
<sequence length="218" mass="24383">MGLPSIPGYRLPDGHLPEPRVDWKADAQRAVLLIHDMQRYFIEAFDHEDPQSQIRMALQNIKALRDAADDAGVPVVYTAQPPNQEPADRALLTDFWGTGLTDDGREEITQELAPRAGDLVLTKWRYSAFAKTELQEWMRQAGRDQLLITGVYAHIGCLTTALDAFMRDIQPFFVADAQADFSLEEHQMAINYGYGRCASVVSSATVLDEMQTTLVAAR</sequence>
<keyword evidence="1" id="KW-0378">Hydrolase</keyword>
<gene>
    <name evidence="3" type="ORF">GT020_13205</name>
</gene>